<feature type="active site" evidence="9">
    <location>
        <position position="132"/>
    </location>
</feature>
<proteinExistence type="inferred from homology"/>
<organism evidence="11 12">
    <name type="scientific">Rheinheimera riviphila</name>
    <dbReference type="NCBI Taxonomy" id="1834037"/>
    <lineage>
        <taxon>Bacteria</taxon>
        <taxon>Pseudomonadati</taxon>
        <taxon>Pseudomonadota</taxon>
        <taxon>Gammaproteobacteria</taxon>
        <taxon>Chromatiales</taxon>
        <taxon>Chromatiaceae</taxon>
        <taxon>Rheinheimera</taxon>
    </lineage>
</organism>
<keyword evidence="12" id="KW-1185">Reference proteome</keyword>
<comment type="similarity">
    <text evidence="1 9 10">Belongs to the peptidase A8 family.</text>
</comment>
<keyword evidence="4 9" id="KW-0812">Transmembrane</keyword>
<comment type="caution">
    <text evidence="11">The sequence shown here is derived from an EMBL/GenBank/DDBJ whole genome shotgun (WGS) entry which is preliminary data.</text>
</comment>
<gene>
    <name evidence="9" type="primary">lspA</name>
    <name evidence="11" type="ORF">EOE67_00835</name>
</gene>
<evidence type="ECO:0000256" key="1">
    <source>
        <dbReference type="ARBA" id="ARBA00006139"/>
    </source>
</evidence>
<dbReference type="GO" id="GO:0006508">
    <property type="term" value="P:proteolysis"/>
    <property type="evidence" value="ECO:0007669"/>
    <property type="project" value="UniProtKB-KW"/>
</dbReference>
<keyword evidence="6 9" id="KW-0378">Hydrolase</keyword>
<dbReference type="HAMAP" id="MF_00161">
    <property type="entry name" value="LspA"/>
    <property type="match status" value="1"/>
</dbReference>
<dbReference type="EMBL" id="SACS01000001">
    <property type="protein sequence ID" value="RVU42073.1"/>
    <property type="molecule type" value="Genomic_DNA"/>
</dbReference>
<evidence type="ECO:0000256" key="4">
    <source>
        <dbReference type="ARBA" id="ARBA00022692"/>
    </source>
</evidence>
<keyword evidence="7 9" id="KW-1133">Transmembrane helix</keyword>
<dbReference type="RefSeq" id="WP_127697447.1">
    <property type="nucleotide sequence ID" value="NZ_SACS01000001.1"/>
</dbReference>
<dbReference type="NCBIfam" id="TIGR00077">
    <property type="entry name" value="lspA"/>
    <property type="match status" value="1"/>
</dbReference>
<feature type="active site" evidence="9">
    <location>
        <position position="150"/>
    </location>
</feature>
<evidence type="ECO:0000313" key="12">
    <source>
        <dbReference type="Proteomes" id="UP000283077"/>
    </source>
</evidence>
<dbReference type="EC" id="3.4.23.36" evidence="9"/>
<dbReference type="AlphaFoldDB" id="A0A437R5Q4"/>
<protein>
    <recommendedName>
        <fullName evidence="9">Lipoprotein signal peptidase</fullName>
        <ecNumber evidence="9">3.4.23.36</ecNumber>
    </recommendedName>
    <alternativeName>
        <fullName evidence="9">Prolipoprotein signal peptidase</fullName>
    </alternativeName>
    <alternativeName>
        <fullName evidence="9">Signal peptidase II</fullName>
        <shortName evidence="9">SPase II</shortName>
    </alternativeName>
</protein>
<dbReference type="PANTHER" id="PTHR33695">
    <property type="entry name" value="LIPOPROTEIN SIGNAL PEPTIDASE"/>
    <property type="match status" value="1"/>
</dbReference>
<dbReference type="OrthoDB" id="9810259at2"/>
<evidence type="ECO:0000256" key="7">
    <source>
        <dbReference type="ARBA" id="ARBA00022989"/>
    </source>
</evidence>
<evidence type="ECO:0000256" key="3">
    <source>
        <dbReference type="ARBA" id="ARBA00022670"/>
    </source>
</evidence>
<dbReference type="UniPathway" id="UPA00665"/>
<comment type="pathway">
    <text evidence="9">Protein modification; lipoprotein biosynthesis (signal peptide cleavage).</text>
</comment>
<evidence type="ECO:0000256" key="2">
    <source>
        <dbReference type="ARBA" id="ARBA00022475"/>
    </source>
</evidence>
<comment type="function">
    <text evidence="9">This protein specifically catalyzes the removal of signal peptides from prolipoproteins.</text>
</comment>
<dbReference type="InterPro" id="IPR001872">
    <property type="entry name" value="Peptidase_A8"/>
</dbReference>
<feature type="transmembrane region" description="Helical" evidence="9">
    <location>
        <begin position="142"/>
        <end position="162"/>
    </location>
</feature>
<keyword evidence="11" id="KW-0449">Lipoprotein</keyword>
<dbReference type="PANTHER" id="PTHR33695:SF1">
    <property type="entry name" value="LIPOPROTEIN SIGNAL PEPTIDASE"/>
    <property type="match status" value="1"/>
</dbReference>
<keyword evidence="5 9" id="KW-0064">Aspartyl protease</keyword>
<keyword evidence="8 9" id="KW-0472">Membrane</keyword>
<feature type="transmembrane region" description="Helical" evidence="9">
    <location>
        <begin position="104"/>
        <end position="122"/>
    </location>
</feature>
<dbReference type="Proteomes" id="UP000283077">
    <property type="component" value="Unassembled WGS sequence"/>
</dbReference>
<comment type="catalytic activity">
    <reaction evidence="9">
        <text>Release of signal peptides from bacterial membrane prolipoproteins. Hydrolyzes -Xaa-Yaa-Zaa-|-(S,diacylglyceryl)Cys-, in which Xaa is hydrophobic (preferably Leu), and Yaa (Ala or Ser) and Zaa (Gly or Ala) have small, neutral side chains.</text>
        <dbReference type="EC" id="3.4.23.36"/>
    </reaction>
</comment>
<evidence type="ECO:0000256" key="5">
    <source>
        <dbReference type="ARBA" id="ARBA00022750"/>
    </source>
</evidence>
<sequence length="176" mass="19959">MAGSQIESNKVAIFTESGWRFWWLAILVLVADQLTKVWVLQNFEFGESIQLLPVFNFTYARNYGAAFSFLGDAGGWQRWLFTGIAVAVSIALSVWLTKLKRQQWKLSLALVLIVAGAIGNLIDRSLYGYVVDFLHVYYQQWHYPVFNIADCAITIGAALLIWDSFSPDLPEESNQK</sequence>
<name>A0A437R5Q4_9GAMM</name>
<keyword evidence="2 9" id="KW-1003">Cell membrane</keyword>
<dbReference type="GO" id="GO:0005886">
    <property type="term" value="C:plasma membrane"/>
    <property type="evidence" value="ECO:0007669"/>
    <property type="project" value="UniProtKB-SubCell"/>
</dbReference>
<dbReference type="PRINTS" id="PR00781">
    <property type="entry name" value="LIPOSIGPTASE"/>
</dbReference>
<evidence type="ECO:0000256" key="6">
    <source>
        <dbReference type="ARBA" id="ARBA00022801"/>
    </source>
</evidence>
<keyword evidence="3 9" id="KW-0645">Protease</keyword>
<evidence type="ECO:0000256" key="10">
    <source>
        <dbReference type="RuleBase" id="RU004181"/>
    </source>
</evidence>
<reference evidence="11 12" key="1">
    <citation type="submission" date="2019-01" db="EMBL/GenBank/DDBJ databases">
        <authorList>
            <person name="Chen W.-M."/>
        </authorList>
    </citation>
    <scope>NUCLEOTIDE SEQUENCE [LARGE SCALE GENOMIC DNA]</scope>
    <source>
        <strain evidence="11 12">KYPC3</strain>
    </source>
</reference>
<accession>A0A437R5Q4</accession>
<comment type="subcellular location">
    <subcellularLocation>
        <location evidence="9">Cell membrane</location>
        <topology evidence="9">Multi-pass membrane protein</topology>
    </subcellularLocation>
</comment>
<evidence type="ECO:0000256" key="9">
    <source>
        <dbReference type="HAMAP-Rule" id="MF_00161"/>
    </source>
</evidence>
<dbReference type="Pfam" id="PF01252">
    <property type="entry name" value="Peptidase_A8"/>
    <property type="match status" value="1"/>
</dbReference>
<feature type="transmembrane region" description="Helical" evidence="9">
    <location>
        <begin position="21"/>
        <end position="39"/>
    </location>
</feature>
<evidence type="ECO:0000313" key="11">
    <source>
        <dbReference type="EMBL" id="RVU42073.1"/>
    </source>
</evidence>
<evidence type="ECO:0000256" key="8">
    <source>
        <dbReference type="ARBA" id="ARBA00023136"/>
    </source>
</evidence>
<dbReference type="GO" id="GO:0004190">
    <property type="term" value="F:aspartic-type endopeptidase activity"/>
    <property type="evidence" value="ECO:0007669"/>
    <property type="project" value="UniProtKB-UniRule"/>
</dbReference>
<feature type="transmembrane region" description="Helical" evidence="9">
    <location>
        <begin position="79"/>
        <end position="97"/>
    </location>
</feature>